<evidence type="ECO:0000313" key="2">
    <source>
        <dbReference type="EMBL" id="SBT05029.1"/>
    </source>
</evidence>
<name>A0A1A8XIL6_9RHOO</name>
<gene>
    <name evidence="2" type="ORF">PROAA_1400027</name>
</gene>
<dbReference type="EMBL" id="FLQY01000047">
    <property type="protein sequence ID" value="SBT05029.1"/>
    <property type="molecule type" value="Genomic_DNA"/>
</dbReference>
<proteinExistence type="predicted"/>
<dbReference type="InterPro" id="IPR012902">
    <property type="entry name" value="N_methyl_site"/>
</dbReference>
<organism evidence="2 3">
    <name type="scientific">Candidatus Propionivibrio aalborgensis</name>
    <dbReference type="NCBI Taxonomy" id="1860101"/>
    <lineage>
        <taxon>Bacteria</taxon>
        <taxon>Pseudomonadati</taxon>
        <taxon>Pseudomonadota</taxon>
        <taxon>Betaproteobacteria</taxon>
        <taxon>Rhodocyclales</taxon>
        <taxon>Rhodocyclaceae</taxon>
        <taxon>Propionivibrio</taxon>
    </lineage>
</organism>
<protein>
    <recommendedName>
        <fullName evidence="4">MSHA pilin protein MshD</fullName>
    </recommendedName>
</protein>
<evidence type="ECO:0000313" key="3">
    <source>
        <dbReference type="Proteomes" id="UP000199600"/>
    </source>
</evidence>
<dbReference type="Proteomes" id="UP000199600">
    <property type="component" value="Unassembled WGS sequence"/>
</dbReference>
<evidence type="ECO:0000256" key="1">
    <source>
        <dbReference type="SAM" id="Phobius"/>
    </source>
</evidence>
<keyword evidence="1" id="KW-0472">Membrane</keyword>
<keyword evidence="1" id="KW-1133">Transmembrane helix</keyword>
<keyword evidence="1" id="KW-0812">Transmembrane</keyword>
<accession>A0A1A8XIL6</accession>
<reference evidence="2 3" key="1">
    <citation type="submission" date="2016-06" db="EMBL/GenBank/DDBJ databases">
        <authorList>
            <person name="Kjaerup R.B."/>
            <person name="Dalgaard T.S."/>
            <person name="Juul-Madsen H.R."/>
        </authorList>
    </citation>
    <scope>NUCLEOTIDE SEQUENCE [LARGE SCALE GENOMIC DNA]</scope>
    <source>
        <strain evidence="2">2</strain>
    </source>
</reference>
<dbReference type="Pfam" id="PF07963">
    <property type="entry name" value="N_methyl"/>
    <property type="match status" value="1"/>
</dbReference>
<evidence type="ECO:0008006" key="4">
    <source>
        <dbReference type="Google" id="ProtNLM"/>
    </source>
</evidence>
<dbReference type="RefSeq" id="WP_186410023.1">
    <property type="nucleotide sequence ID" value="NZ_FLQY01000047.1"/>
</dbReference>
<sequence>MSSRTRHSQRGISLIELIVFIVIVGVGLAGITVTYDTVVRHSADPMVRKQALVIAESLLLEIEQQAFTWCDPQDANVVTATSAAGCAVAANNQNNVSGPTPASETRGNAANPFDNVADYGGFSGASSDILGGNAVAGYTASVAITRAGGIAPFAAFPLDAVLRVAVTVIGHGESITLVGYRTRYAPNAAG</sequence>
<feature type="transmembrane region" description="Helical" evidence="1">
    <location>
        <begin position="12"/>
        <end position="35"/>
    </location>
</feature>
<dbReference type="AlphaFoldDB" id="A0A1A8XIL6"/>
<keyword evidence="3" id="KW-1185">Reference proteome</keyword>
<dbReference type="PROSITE" id="PS00409">
    <property type="entry name" value="PROKAR_NTER_METHYL"/>
    <property type="match status" value="1"/>
</dbReference>